<dbReference type="Proteomes" id="UP000502823">
    <property type="component" value="Unassembled WGS sequence"/>
</dbReference>
<evidence type="ECO:0000259" key="4">
    <source>
        <dbReference type="SMART" id="SM01075"/>
    </source>
</evidence>
<feature type="region of interest" description="Disordered" evidence="3">
    <location>
        <begin position="87"/>
        <end position="151"/>
    </location>
</feature>
<dbReference type="OrthoDB" id="341730at2759"/>
<dbReference type="SUPFAM" id="SSF46785">
    <property type="entry name" value="Winged helix' DNA-binding domain"/>
    <property type="match status" value="1"/>
</dbReference>
<dbReference type="GO" id="GO:0030174">
    <property type="term" value="P:regulation of DNA-templated DNA replication initiation"/>
    <property type="evidence" value="ECO:0007669"/>
    <property type="project" value="InterPro"/>
</dbReference>
<evidence type="ECO:0000256" key="2">
    <source>
        <dbReference type="ARBA" id="ARBA00023306"/>
    </source>
</evidence>
<gene>
    <name evidence="5" type="ORF">Cfor_09896</name>
</gene>
<evidence type="ECO:0000313" key="6">
    <source>
        <dbReference type="Proteomes" id="UP000502823"/>
    </source>
</evidence>
<keyword evidence="6" id="KW-1185">Reference proteome</keyword>
<dbReference type="FunCoup" id="A0A6L2PKX6">
    <property type="interactions" value="988"/>
</dbReference>
<feature type="compositionally biased region" description="Basic and acidic residues" evidence="3">
    <location>
        <begin position="218"/>
        <end position="227"/>
    </location>
</feature>
<name>A0A6L2PKX6_COPFO</name>
<reference evidence="6" key="1">
    <citation type="submission" date="2020-01" db="EMBL/GenBank/DDBJ databases">
        <title>Draft genome sequence of the Termite Coptotermes fromosanus.</title>
        <authorList>
            <person name="Itakura S."/>
            <person name="Yosikawa Y."/>
            <person name="Umezawa K."/>
        </authorList>
    </citation>
    <scope>NUCLEOTIDE SEQUENCE [LARGE SCALE GENOMIC DNA]</scope>
</reference>
<feature type="domain" description="CDT1 Geminin-binding" evidence="4">
    <location>
        <begin position="352"/>
        <end position="520"/>
    </location>
</feature>
<dbReference type="GO" id="GO:0003677">
    <property type="term" value="F:DNA binding"/>
    <property type="evidence" value="ECO:0007669"/>
    <property type="project" value="InterPro"/>
</dbReference>
<dbReference type="InterPro" id="IPR014939">
    <property type="entry name" value="CDT1_Gemini-bd-like"/>
</dbReference>
<dbReference type="CDD" id="cd08767">
    <property type="entry name" value="Cdt1_c"/>
    <property type="match status" value="1"/>
</dbReference>
<accession>A0A6L2PKX6</accession>
<dbReference type="EMBL" id="BLKM01004979">
    <property type="protein sequence ID" value="GFG33016.1"/>
    <property type="molecule type" value="Genomic_DNA"/>
</dbReference>
<feature type="region of interest" description="Disordered" evidence="3">
    <location>
        <begin position="203"/>
        <end position="227"/>
    </location>
</feature>
<dbReference type="Pfam" id="PF08839">
    <property type="entry name" value="CDT1"/>
    <property type="match status" value="1"/>
</dbReference>
<dbReference type="GO" id="GO:0000278">
    <property type="term" value="P:mitotic cell cycle"/>
    <property type="evidence" value="ECO:0007669"/>
    <property type="project" value="TreeGrafter"/>
</dbReference>
<dbReference type="InterPro" id="IPR032054">
    <property type="entry name" value="Cdt1_C"/>
</dbReference>
<dbReference type="GO" id="GO:0005634">
    <property type="term" value="C:nucleus"/>
    <property type="evidence" value="ECO:0007669"/>
    <property type="project" value="TreeGrafter"/>
</dbReference>
<dbReference type="PANTHER" id="PTHR28637:SF1">
    <property type="entry name" value="DNA REPLICATION FACTOR CDT1"/>
    <property type="match status" value="1"/>
</dbReference>
<organism evidence="5 6">
    <name type="scientific">Coptotermes formosanus</name>
    <name type="common">Formosan subterranean termite</name>
    <dbReference type="NCBI Taxonomy" id="36987"/>
    <lineage>
        <taxon>Eukaryota</taxon>
        <taxon>Metazoa</taxon>
        <taxon>Ecdysozoa</taxon>
        <taxon>Arthropoda</taxon>
        <taxon>Hexapoda</taxon>
        <taxon>Insecta</taxon>
        <taxon>Pterygota</taxon>
        <taxon>Neoptera</taxon>
        <taxon>Polyneoptera</taxon>
        <taxon>Dictyoptera</taxon>
        <taxon>Blattodea</taxon>
        <taxon>Blattoidea</taxon>
        <taxon>Termitoidae</taxon>
        <taxon>Rhinotermitidae</taxon>
        <taxon>Coptotermes</taxon>
    </lineage>
</organism>
<dbReference type="Gene3D" id="1.10.10.1420">
    <property type="entry name" value="DNA replication factor Cdt1, C-terminal WH domain"/>
    <property type="match status" value="1"/>
</dbReference>
<feature type="compositionally biased region" description="Polar residues" evidence="3">
    <location>
        <begin position="87"/>
        <end position="96"/>
    </location>
</feature>
<dbReference type="SMART" id="SM01075">
    <property type="entry name" value="CDT1"/>
    <property type="match status" value="1"/>
</dbReference>
<evidence type="ECO:0000313" key="5">
    <source>
        <dbReference type="EMBL" id="GFG33016.1"/>
    </source>
</evidence>
<dbReference type="InParanoid" id="A0A6L2PKX6"/>
<dbReference type="InterPro" id="IPR036390">
    <property type="entry name" value="WH_DNA-bd_sf"/>
</dbReference>
<feature type="compositionally biased region" description="Polar residues" evidence="3">
    <location>
        <begin position="115"/>
        <end position="132"/>
    </location>
</feature>
<dbReference type="AlphaFoldDB" id="A0A6L2PKX6"/>
<dbReference type="GO" id="GO:0071163">
    <property type="term" value="P:DNA replication preinitiation complex assembly"/>
    <property type="evidence" value="ECO:0007669"/>
    <property type="project" value="InterPro"/>
</dbReference>
<keyword evidence="2" id="KW-0131">Cell cycle</keyword>
<comment type="caution">
    <text evidence="5">The sequence shown here is derived from an EMBL/GenBank/DDBJ whole genome shotgun (WGS) entry which is preliminary data.</text>
</comment>
<dbReference type="InterPro" id="IPR038090">
    <property type="entry name" value="Cdt1_C_WH_dom_sf"/>
</dbReference>
<dbReference type="GO" id="GO:0000076">
    <property type="term" value="P:DNA replication checkpoint signaling"/>
    <property type="evidence" value="ECO:0007669"/>
    <property type="project" value="TreeGrafter"/>
</dbReference>
<evidence type="ECO:0000256" key="3">
    <source>
        <dbReference type="SAM" id="MobiDB-lite"/>
    </source>
</evidence>
<comment type="similarity">
    <text evidence="1">Belongs to the Cdt1 family.</text>
</comment>
<dbReference type="PANTHER" id="PTHR28637">
    <property type="entry name" value="DNA REPLICATION FACTOR CDT1"/>
    <property type="match status" value="1"/>
</dbReference>
<sequence>MSQSLITNYFSQRKRTGDEISNQKKVLVLDHYDSESDVSSSKEGCVSHKVLVAGTSEGAHSVYKNKILVDAVSKEFANKLVHENANHVQCKNQGKASGKHSTQKPSQGRYKRTTGKSSKAVNQSTIRQSLFKTNGAEALDKTQPMNGVTPTTVQTSAENATFVGPGCSGPKEIDSSSIQGPVVFELKGFLSPEKKMRTRLIKNDKSVGDEVPDTQDSSIEHSSDGKINESRKELGLMTPHKMPVNRLKDLSFEEVKGKLTRSAKLAELRQSLSRFDESAAKLKAFKERRKKLEKPQLKKFQAIEIEVPTSPQKNIFNSPQKVGTSPQSTPTKSPAYQRFTALALPASPALSLPFSYRCLAEIFRCVDAVASMLYKRKEVITFRKLKSAVQEMLRRNFTEHQLAQIKRVYPAAYVFRQEKCRNFGSTSKADQYELTLTPLFHLSVQGNENATDHVRFTSDCLLERKQTFHKNLLERVKDYHEDFLQSLDPPLIIPRNQLTRWHPEFGLDQVPDIEPDTLPEAPNVEKYYSAKDVLEKSRNLFRCNLRMEKALQAVSESIESEVSTKSLHNTSDPASSPTSTMLAGIPKALLEKIRAKQAAKALQAMTRSPAQDRVATQYMRLPELARILRNLFVTEKKSVLPLDFALEKLGNSYREKLSRVELDEHIQLLKKSVPDWLETHYIRKTNYVKLSKNADMGPVIKKLEALAAGKNDR</sequence>
<protein>
    <recommendedName>
        <fullName evidence="4">CDT1 Geminin-binding domain-containing protein</fullName>
    </recommendedName>
</protein>
<dbReference type="Pfam" id="PF16679">
    <property type="entry name" value="CDT1_C"/>
    <property type="match status" value="1"/>
</dbReference>
<dbReference type="InterPro" id="IPR045173">
    <property type="entry name" value="Cdt1"/>
</dbReference>
<dbReference type="GO" id="GO:0070182">
    <property type="term" value="F:DNA polymerase binding"/>
    <property type="evidence" value="ECO:0007669"/>
    <property type="project" value="TreeGrafter"/>
</dbReference>
<proteinExistence type="inferred from homology"/>
<dbReference type="CDD" id="cd08674">
    <property type="entry name" value="Cdt1_m"/>
    <property type="match status" value="1"/>
</dbReference>
<evidence type="ECO:0000256" key="1">
    <source>
        <dbReference type="ARBA" id="ARBA00008356"/>
    </source>
</evidence>